<evidence type="ECO:0000313" key="1">
    <source>
        <dbReference type="EMBL" id="KAK3763836.1"/>
    </source>
</evidence>
<organism evidence="1 2">
    <name type="scientific">Elysia crispata</name>
    <name type="common">lettuce slug</name>
    <dbReference type="NCBI Taxonomy" id="231223"/>
    <lineage>
        <taxon>Eukaryota</taxon>
        <taxon>Metazoa</taxon>
        <taxon>Spiralia</taxon>
        <taxon>Lophotrochozoa</taxon>
        <taxon>Mollusca</taxon>
        <taxon>Gastropoda</taxon>
        <taxon>Heterobranchia</taxon>
        <taxon>Euthyneura</taxon>
        <taxon>Panpulmonata</taxon>
        <taxon>Sacoglossa</taxon>
        <taxon>Placobranchoidea</taxon>
        <taxon>Plakobranchidae</taxon>
        <taxon>Elysia</taxon>
    </lineage>
</organism>
<dbReference type="Proteomes" id="UP001283361">
    <property type="component" value="Unassembled WGS sequence"/>
</dbReference>
<sequence length="92" mass="10504">MHGPRTCARCHYGNLYWRRARTRCTRVAKINRNIVEIPTSHASQHDSQETPRRHGIAISKYATIKQWQKGILIQKVSRGKITIKGSPLVATV</sequence>
<keyword evidence="2" id="KW-1185">Reference proteome</keyword>
<comment type="caution">
    <text evidence="1">The sequence shown here is derived from an EMBL/GenBank/DDBJ whole genome shotgun (WGS) entry which is preliminary data.</text>
</comment>
<reference evidence="1" key="1">
    <citation type="journal article" date="2023" name="G3 (Bethesda)">
        <title>A reference genome for the long-term kleptoplast-retaining sea slug Elysia crispata morphotype clarki.</title>
        <authorList>
            <person name="Eastman K.E."/>
            <person name="Pendleton A.L."/>
            <person name="Shaikh M.A."/>
            <person name="Suttiyut T."/>
            <person name="Ogas R."/>
            <person name="Tomko P."/>
            <person name="Gavelis G."/>
            <person name="Widhalm J.R."/>
            <person name="Wisecaver J.H."/>
        </authorList>
    </citation>
    <scope>NUCLEOTIDE SEQUENCE</scope>
    <source>
        <strain evidence="1">ECLA1</strain>
    </source>
</reference>
<gene>
    <name evidence="1" type="ORF">RRG08_050200</name>
</gene>
<proteinExistence type="predicted"/>
<dbReference type="AlphaFoldDB" id="A0AAE0Z7P7"/>
<protein>
    <submittedName>
        <fullName evidence="1">Uncharacterized protein</fullName>
    </submittedName>
</protein>
<accession>A0AAE0Z7P7</accession>
<dbReference type="EMBL" id="JAWDGP010004497">
    <property type="protein sequence ID" value="KAK3763836.1"/>
    <property type="molecule type" value="Genomic_DNA"/>
</dbReference>
<name>A0AAE0Z7P7_9GAST</name>
<evidence type="ECO:0000313" key="2">
    <source>
        <dbReference type="Proteomes" id="UP001283361"/>
    </source>
</evidence>